<dbReference type="Gene3D" id="1.10.1670.10">
    <property type="entry name" value="Helix-hairpin-Helix base-excision DNA repair enzymes (C-terminal)"/>
    <property type="match status" value="1"/>
</dbReference>
<sequence>MRHDHGWKATEVKSIRTALLQWYDKRRRCLPWRGDFPPFLTPFEEKGPDYVASATVSPYGTWVSEIMCQQTRVETVVDYYVRWMEKFPTVHALAAAEPEQVNAAWAGLGYYRRARMLHDGAKYVVETYDGEMPNDIDRLKAIPGIGPYTAGAIASVAFGVPAPLVDGNVIRVVSRLRAVGADPKHKPLIDHCWESGAALIDPKRPGDFNQALMELGARLCSIQACMLCLQIFNFCAQNPSCETCPVQAHCHAYAESQKPPTKSKKAKIDCLMCDMSRLEEWGIAGGEVTQYPLKTRKKAPRNEALNILVITTDDEDGNLAYLMTKRPEGGLLAGQWEFPAFKISDDDEIPSYKARQDFSNTQLMALFDLTSMKAIEPFMQSREDKGELVHIFSHVKHHMGVEHVALVPSKDFKALFPPVYTWMTAAKLAEAGITTGMKKVMQLLEKTKPAKKTKAPREPASRKVKCKVEPSAPITSFFKFAAKTEP</sequence>
<evidence type="ECO:0000256" key="12">
    <source>
        <dbReference type="ARBA" id="ARBA00023295"/>
    </source>
</evidence>
<dbReference type="InterPro" id="IPR044298">
    <property type="entry name" value="MIG/MutY"/>
</dbReference>
<protein>
    <recommendedName>
        <fullName evidence="4 13">Adenine DNA glycosylase</fullName>
        <ecNumber evidence="3 13">3.2.2.31</ecNumber>
    </recommendedName>
</protein>
<dbReference type="GO" id="GO:0046872">
    <property type="term" value="F:metal ion binding"/>
    <property type="evidence" value="ECO:0007669"/>
    <property type="project" value="UniProtKB-UniRule"/>
</dbReference>
<comment type="cofactor">
    <cofactor evidence="13">
        <name>[4Fe-4S] cluster</name>
        <dbReference type="ChEBI" id="CHEBI:49883"/>
    </cofactor>
    <text evidence="13">Binds 1 [4Fe-4S] cluster.</text>
</comment>
<dbReference type="InterPro" id="IPR015797">
    <property type="entry name" value="NUDIX_hydrolase-like_dom_sf"/>
</dbReference>
<dbReference type="FunFam" id="1.10.340.30:FF:000002">
    <property type="entry name" value="Adenine DNA glycosylase"/>
    <property type="match status" value="1"/>
</dbReference>
<organism evidence="15 16">
    <name type="scientific">Achlya hypogyna</name>
    <name type="common">Oomycete</name>
    <name type="synonym">Protoachlya hypogyna</name>
    <dbReference type="NCBI Taxonomy" id="1202772"/>
    <lineage>
        <taxon>Eukaryota</taxon>
        <taxon>Sar</taxon>
        <taxon>Stramenopiles</taxon>
        <taxon>Oomycota</taxon>
        <taxon>Saprolegniomycetes</taxon>
        <taxon>Saprolegniales</taxon>
        <taxon>Achlyaceae</taxon>
        <taxon>Achlya</taxon>
    </lineage>
</organism>
<dbReference type="InterPro" id="IPR011257">
    <property type="entry name" value="DNA_glycosylase"/>
</dbReference>
<evidence type="ECO:0000256" key="2">
    <source>
        <dbReference type="ARBA" id="ARBA00008343"/>
    </source>
</evidence>
<keyword evidence="6" id="KW-0479">Metal-binding</keyword>
<keyword evidence="8" id="KW-0378">Hydrolase</keyword>
<dbReference type="AlphaFoldDB" id="A0A1V9ZA94"/>
<evidence type="ECO:0000259" key="14">
    <source>
        <dbReference type="SMART" id="SM00478"/>
    </source>
</evidence>
<evidence type="ECO:0000256" key="5">
    <source>
        <dbReference type="ARBA" id="ARBA00022485"/>
    </source>
</evidence>
<dbReference type="InterPro" id="IPR003265">
    <property type="entry name" value="HhH-GPD_domain"/>
</dbReference>
<evidence type="ECO:0000256" key="13">
    <source>
        <dbReference type="RuleBase" id="RU365096"/>
    </source>
</evidence>
<dbReference type="InterPro" id="IPR023170">
    <property type="entry name" value="HhH_base_excis_C"/>
</dbReference>
<comment type="similarity">
    <text evidence="2 13">Belongs to the Nth/MutY family.</text>
</comment>
<evidence type="ECO:0000256" key="6">
    <source>
        <dbReference type="ARBA" id="ARBA00022723"/>
    </source>
</evidence>
<dbReference type="GO" id="GO:0006284">
    <property type="term" value="P:base-excision repair"/>
    <property type="evidence" value="ECO:0007669"/>
    <property type="project" value="UniProtKB-UniRule"/>
</dbReference>
<evidence type="ECO:0000256" key="3">
    <source>
        <dbReference type="ARBA" id="ARBA00012045"/>
    </source>
</evidence>
<keyword evidence="16" id="KW-1185">Reference proteome</keyword>
<dbReference type="GO" id="GO:0000701">
    <property type="term" value="F:purine-specific mismatch base pair DNA N-glycosylase activity"/>
    <property type="evidence" value="ECO:0007669"/>
    <property type="project" value="UniProtKB-EC"/>
</dbReference>
<name>A0A1V9ZA94_ACHHY</name>
<dbReference type="Pfam" id="PF00633">
    <property type="entry name" value="HHH"/>
    <property type="match status" value="1"/>
</dbReference>
<dbReference type="GO" id="GO:0005634">
    <property type="term" value="C:nucleus"/>
    <property type="evidence" value="ECO:0007669"/>
    <property type="project" value="TreeGrafter"/>
</dbReference>
<dbReference type="EC" id="3.2.2.31" evidence="3 13"/>
<comment type="caution">
    <text evidence="15">The sequence shown here is derived from an EMBL/GenBank/DDBJ whole genome shotgun (WGS) entry which is preliminary data.</text>
</comment>
<dbReference type="CDD" id="cd00056">
    <property type="entry name" value="ENDO3c"/>
    <property type="match status" value="1"/>
</dbReference>
<proteinExistence type="inferred from homology"/>
<dbReference type="SUPFAM" id="SSF55811">
    <property type="entry name" value="Nudix"/>
    <property type="match status" value="1"/>
</dbReference>
<evidence type="ECO:0000313" key="16">
    <source>
        <dbReference type="Proteomes" id="UP000243579"/>
    </source>
</evidence>
<dbReference type="Proteomes" id="UP000243579">
    <property type="component" value="Unassembled WGS sequence"/>
</dbReference>
<keyword evidence="7 13" id="KW-0227">DNA damage</keyword>
<dbReference type="Gene3D" id="3.90.79.10">
    <property type="entry name" value="Nucleoside Triphosphate Pyrophosphohydrolase"/>
    <property type="match status" value="1"/>
</dbReference>
<dbReference type="GO" id="GO:0034039">
    <property type="term" value="F:8-oxo-7,8-dihydroguanine DNA N-glycosylase activity"/>
    <property type="evidence" value="ECO:0007669"/>
    <property type="project" value="TreeGrafter"/>
</dbReference>
<comment type="catalytic activity">
    <reaction evidence="1 13">
        <text>Hydrolyzes free adenine bases from 7,8-dihydro-8-oxoguanine:adenine mismatched double-stranded DNA, leaving an apurinic site.</text>
        <dbReference type="EC" id="3.2.2.31"/>
    </reaction>
</comment>
<dbReference type="OrthoDB" id="10248838at2759"/>
<comment type="function">
    <text evidence="13">Adenine glycosylase active on G-A mispairs.</text>
</comment>
<evidence type="ECO:0000256" key="9">
    <source>
        <dbReference type="ARBA" id="ARBA00023004"/>
    </source>
</evidence>
<dbReference type="SMART" id="SM00478">
    <property type="entry name" value="ENDO3c"/>
    <property type="match status" value="1"/>
</dbReference>
<dbReference type="PANTHER" id="PTHR42944:SF1">
    <property type="entry name" value="ADENINE DNA GLYCOSYLASE"/>
    <property type="match status" value="1"/>
</dbReference>
<dbReference type="EMBL" id="JNBR01000347">
    <property type="protein sequence ID" value="OQR94914.1"/>
    <property type="molecule type" value="Genomic_DNA"/>
</dbReference>
<dbReference type="Gene3D" id="1.10.340.30">
    <property type="entry name" value="Hypothetical protein, domain 2"/>
    <property type="match status" value="1"/>
</dbReference>
<evidence type="ECO:0000313" key="15">
    <source>
        <dbReference type="EMBL" id="OQR94914.1"/>
    </source>
</evidence>
<evidence type="ECO:0000256" key="1">
    <source>
        <dbReference type="ARBA" id="ARBA00000843"/>
    </source>
</evidence>
<gene>
    <name evidence="15" type="ORF">ACHHYP_00828</name>
</gene>
<dbReference type="GO" id="GO:0035485">
    <property type="term" value="F:adenine/guanine mispair binding"/>
    <property type="evidence" value="ECO:0007669"/>
    <property type="project" value="TreeGrafter"/>
</dbReference>
<dbReference type="SUPFAM" id="SSF48150">
    <property type="entry name" value="DNA-glycosylase"/>
    <property type="match status" value="1"/>
</dbReference>
<feature type="domain" description="HhH-GPD" evidence="14">
    <location>
        <begin position="67"/>
        <end position="218"/>
    </location>
</feature>
<keyword evidence="10" id="KW-0411">Iron-sulfur</keyword>
<dbReference type="GO" id="GO:0006298">
    <property type="term" value="P:mismatch repair"/>
    <property type="evidence" value="ECO:0007669"/>
    <property type="project" value="TreeGrafter"/>
</dbReference>
<dbReference type="PANTHER" id="PTHR42944">
    <property type="entry name" value="ADENINE DNA GLYCOSYLASE"/>
    <property type="match status" value="1"/>
</dbReference>
<dbReference type="Pfam" id="PF00730">
    <property type="entry name" value="HhH-GPD"/>
    <property type="match status" value="1"/>
</dbReference>
<dbReference type="PROSITE" id="PS01155">
    <property type="entry name" value="ENDONUCLEASE_III_2"/>
    <property type="match status" value="1"/>
</dbReference>
<keyword evidence="9 13" id="KW-0408">Iron</keyword>
<keyword evidence="12 13" id="KW-0326">Glycosidase</keyword>
<reference evidence="15 16" key="1">
    <citation type="journal article" date="2014" name="Genome Biol. Evol.">
        <title>The secreted proteins of Achlya hypogyna and Thraustotheca clavata identify the ancestral oomycete secretome and reveal gene acquisitions by horizontal gene transfer.</title>
        <authorList>
            <person name="Misner I."/>
            <person name="Blouin N."/>
            <person name="Leonard G."/>
            <person name="Richards T.A."/>
            <person name="Lane C.E."/>
        </authorList>
    </citation>
    <scope>NUCLEOTIDE SEQUENCE [LARGE SCALE GENOMIC DNA]</scope>
    <source>
        <strain evidence="15 16">ATCC 48635</strain>
    </source>
</reference>
<dbReference type="InterPro" id="IPR029119">
    <property type="entry name" value="MutY_C"/>
</dbReference>
<keyword evidence="11" id="KW-0234">DNA repair</keyword>
<evidence type="ECO:0000256" key="10">
    <source>
        <dbReference type="ARBA" id="ARBA00023014"/>
    </source>
</evidence>
<dbReference type="InterPro" id="IPR000445">
    <property type="entry name" value="HhH_motif"/>
</dbReference>
<keyword evidence="5" id="KW-0004">4Fe-4S</keyword>
<evidence type="ECO:0000256" key="4">
    <source>
        <dbReference type="ARBA" id="ARBA00022023"/>
    </source>
</evidence>
<accession>A0A1V9ZA94</accession>
<dbReference type="GO" id="GO:0051539">
    <property type="term" value="F:4 iron, 4 sulfur cluster binding"/>
    <property type="evidence" value="ECO:0007669"/>
    <property type="project" value="UniProtKB-UniRule"/>
</dbReference>
<dbReference type="Pfam" id="PF14815">
    <property type="entry name" value="NUDIX_4"/>
    <property type="match status" value="1"/>
</dbReference>
<dbReference type="STRING" id="1202772.A0A1V9ZA94"/>
<evidence type="ECO:0000256" key="11">
    <source>
        <dbReference type="ARBA" id="ARBA00023204"/>
    </source>
</evidence>
<dbReference type="InterPro" id="IPR004036">
    <property type="entry name" value="Endonuclease-III-like_CS2"/>
</dbReference>
<dbReference type="CDD" id="cd03431">
    <property type="entry name" value="NUDIX_DNA_Glycosylase_C-MutY"/>
    <property type="match status" value="1"/>
</dbReference>
<evidence type="ECO:0000256" key="7">
    <source>
        <dbReference type="ARBA" id="ARBA00022763"/>
    </source>
</evidence>
<dbReference type="GO" id="GO:0032357">
    <property type="term" value="F:oxidized purine DNA binding"/>
    <property type="evidence" value="ECO:0007669"/>
    <property type="project" value="TreeGrafter"/>
</dbReference>
<evidence type="ECO:0000256" key="8">
    <source>
        <dbReference type="ARBA" id="ARBA00022801"/>
    </source>
</evidence>